<evidence type="ECO:0000256" key="3">
    <source>
        <dbReference type="ARBA" id="ARBA00022695"/>
    </source>
</evidence>
<dbReference type="Proteomes" id="UP000198728">
    <property type="component" value="Unassembled WGS sequence"/>
</dbReference>
<name>A0A1I1MI61_9RHOB</name>
<evidence type="ECO:0000259" key="13">
    <source>
        <dbReference type="SMART" id="SM00382"/>
    </source>
</evidence>
<dbReference type="PANTHER" id="PTHR11669">
    <property type="entry name" value="REPLICATION FACTOR C / DNA POLYMERASE III GAMMA-TAU SUBUNIT"/>
    <property type="match status" value="1"/>
</dbReference>
<comment type="subunit">
    <text evidence="11">DNA polymerase III contains a core (composed of alpha, epsilon and theta chains) that associates with a tau subunit. This core dimerizes to form the POLIII' complex. PolIII' associates with the gamma complex (composed of gamma, delta, delta', psi and chi chains) and with the beta chain to form the complete DNA polymerase III complex.</text>
</comment>
<dbReference type="NCBIfam" id="NF006585">
    <property type="entry name" value="PRK09111.1"/>
    <property type="match status" value="1"/>
</dbReference>
<dbReference type="SUPFAM" id="SSF52540">
    <property type="entry name" value="P-loop containing nucleoside triphosphate hydrolases"/>
    <property type="match status" value="1"/>
</dbReference>
<keyword evidence="5" id="KW-0479">Metal-binding</keyword>
<keyword evidence="6 11" id="KW-0547">Nucleotide-binding</keyword>
<evidence type="ECO:0000256" key="11">
    <source>
        <dbReference type="RuleBase" id="RU364063"/>
    </source>
</evidence>
<dbReference type="CDD" id="cd00009">
    <property type="entry name" value="AAA"/>
    <property type="match status" value="1"/>
</dbReference>
<dbReference type="STRING" id="441112.SAMN04488094_11020"/>
<dbReference type="EC" id="2.7.7.7" evidence="11"/>
<dbReference type="FunFam" id="3.40.50.300:FF:000014">
    <property type="entry name" value="DNA polymerase III subunit gamma/tau"/>
    <property type="match status" value="1"/>
</dbReference>
<evidence type="ECO:0000256" key="12">
    <source>
        <dbReference type="SAM" id="MobiDB-lite"/>
    </source>
</evidence>
<dbReference type="GO" id="GO:0046872">
    <property type="term" value="F:metal ion binding"/>
    <property type="evidence" value="ECO:0007669"/>
    <property type="project" value="UniProtKB-KW"/>
</dbReference>
<dbReference type="NCBIfam" id="TIGR02397">
    <property type="entry name" value="dnaX_nterm"/>
    <property type="match status" value="1"/>
</dbReference>
<evidence type="ECO:0000313" key="14">
    <source>
        <dbReference type="EMBL" id="SFC84532.1"/>
    </source>
</evidence>
<evidence type="ECO:0000256" key="6">
    <source>
        <dbReference type="ARBA" id="ARBA00022741"/>
    </source>
</evidence>
<evidence type="ECO:0000256" key="4">
    <source>
        <dbReference type="ARBA" id="ARBA00022705"/>
    </source>
</evidence>
<keyword evidence="7" id="KW-0862">Zinc</keyword>
<evidence type="ECO:0000256" key="9">
    <source>
        <dbReference type="ARBA" id="ARBA00022932"/>
    </source>
</evidence>
<dbReference type="PANTHER" id="PTHR11669:SF0">
    <property type="entry name" value="PROTEIN STICHEL-LIKE 2"/>
    <property type="match status" value="1"/>
</dbReference>
<comment type="function">
    <text evidence="11">DNA polymerase III is a complex, multichain enzyme responsible for most of the replicative synthesis in bacteria. This DNA polymerase also exhibits 3' to 5' exonuclease activity.</text>
</comment>
<proteinExistence type="inferred from homology"/>
<evidence type="ECO:0000256" key="7">
    <source>
        <dbReference type="ARBA" id="ARBA00022833"/>
    </source>
</evidence>
<gene>
    <name evidence="11" type="primary">dnaX</name>
    <name evidence="14" type="ORF">SAMN04488094_11020</name>
</gene>
<dbReference type="InterPro" id="IPR008921">
    <property type="entry name" value="DNA_pol3_clamp-load_cplx_C"/>
</dbReference>
<dbReference type="Pfam" id="PF22608">
    <property type="entry name" value="DNAX_ATPase_lid"/>
    <property type="match status" value="1"/>
</dbReference>
<keyword evidence="2 11" id="KW-0808">Transferase</keyword>
<dbReference type="OrthoDB" id="9810148at2"/>
<keyword evidence="15" id="KW-1185">Reference proteome</keyword>
<evidence type="ECO:0000256" key="1">
    <source>
        <dbReference type="ARBA" id="ARBA00006360"/>
    </source>
</evidence>
<protein>
    <recommendedName>
        <fullName evidence="11">DNA polymerase III subunit gamma/tau</fullName>
        <ecNumber evidence="11">2.7.7.7</ecNumber>
    </recommendedName>
</protein>
<dbReference type="RefSeq" id="WP_093361606.1">
    <property type="nucleotide sequence ID" value="NZ_FOLG01000010.1"/>
</dbReference>
<dbReference type="InterPro" id="IPR003593">
    <property type="entry name" value="AAA+_ATPase"/>
</dbReference>
<dbReference type="AlphaFoldDB" id="A0A1I1MI61"/>
<dbReference type="FunFam" id="1.20.272.10:FF:000003">
    <property type="entry name" value="DNA polymerase III subunit gamma/tau"/>
    <property type="match status" value="1"/>
</dbReference>
<organism evidence="14 15">
    <name type="scientific">Tropicimonas isoalkanivorans</name>
    <dbReference type="NCBI Taxonomy" id="441112"/>
    <lineage>
        <taxon>Bacteria</taxon>
        <taxon>Pseudomonadati</taxon>
        <taxon>Pseudomonadota</taxon>
        <taxon>Alphaproteobacteria</taxon>
        <taxon>Rhodobacterales</taxon>
        <taxon>Roseobacteraceae</taxon>
        <taxon>Tropicimonas</taxon>
    </lineage>
</organism>
<dbReference type="Gene3D" id="1.10.8.60">
    <property type="match status" value="1"/>
</dbReference>
<feature type="compositionally biased region" description="Pro residues" evidence="12">
    <location>
        <begin position="403"/>
        <end position="426"/>
    </location>
</feature>
<sequence>MSDTGESGYQVLARKYRPQTFADLVGQAAMVRTLKNAFAADRIAQAFIMTGIRGTGKTSTARIIAKGMNCIGPDGTGGPTTEPCGVCEHCRAIAEGRHVDVLEMDAASNTGVGDIRTQVLDSVAYAPTSARYKVYIIDEVHMLSTSAFNALLKTLEEPPAHVKFIFATTEIRKVPVTVLSRCQRFDLRRIEPEDMVTMLRRIADAESGQITDDALALLVRASEGSARDATSLLDQALSQGEGETDAETVRAMLGLADRGRILDLFDMILKGDAAGALTELSAQYADGADPVAVLRDLAEVCHWVSVTKITPEAADDPTVPPDERDRGRAMAEALSMPILARMWQMLLKALEEVAQAPNGMMAAEMAIIRLTHVADLPTPGELVRKLKDAPPTPPDGSGGGGRPAPPAAPGGYAPPPSAPRGTPPGAGPVAALKAAPEEALARFATFDHVIELIRSNRDVTLLIEVETTLKLARYSPGRVEFEPTPDAAPDLAQRLGQRLQLWTGSRWAVSVVGSGGGPTLAEARDSERRALEETALAHPMVQAVLATFPGAKITEIRTPDQIAAEAAVEALPEVEDEWDPFEDE</sequence>
<evidence type="ECO:0000313" key="15">
    <source>
        <dbReference type="Proteomes" id="UP000198728"/>
    </source>
</evidence>
<dbReference type="InterPro" id="IPR050238">
    <property type="entry name" value="DNA_Rep/Repair_Clamp_Loader"/>
</dbReference>
<dbReference type="InterPro" id="IPR027417">
    <property type="entry name" value="P-loop_NTPase"/>
</dbReference>
<dbReference type="NCBIfam" id="NF004046">
    <property type="entry name" value="PRK05563.1"/>
    <property type="match status" value="1"/>
</dbReference>
<keyword evidence="8 11" id="KW-0067">ATP-binding</keyword>
<dbReference type="InterPro" id="IPR022107">
    <property type="entry name" value="DNA_pol_III_gamma/tau_C"/>
</dbReference>
<feature type="domain" description="AAA+ ATPase" evidence="13">
    <location>
        <begin position="43"/>
        <end position="191"/>
    </location>
</feature>
<keyword evidence="4 11" id="KW-0235">DNA replication</keyword>
<keyword evidence="9 11" id="KW-0239">DNA-directed DNA polymerase</keyword>
<dbReference type="GO" id="GO:0009360">
    <property type="term" value="C:DNA polymerase III complex"/>
    <property type="evidence" value="ECO:0007669"/>
    <property type="project" value="InterPro"/>
</dbReference>
<dbReference type="InterPro" id="IPR045085">
    <property type="entry name" value="HLD_clamp_pol_III_gamma_tau"/>
</dbReference>
<accession>A0A1I1MI61</accession>
<dbReference type="InterPro" id="IPR022754">
    <property type="entry name" value="DNA_pol_III_gamma-3"/>
</dbReference>
<dbReference type="InterPro" id="IPR012763">
    <property type="entry name" value="DNA_pol_III_sug/sutau_N"/>
</dbReference>
<dbReference type="EMBL" id="FOLG01000010">
    <property type="protein sequence ID" value="SFC84532.1"/>
    <property type="molecule type" value="Genomic_DNA"/>
</dbReference>
<dbReference type="SUPFAM" id="SSF48019">
    <property type="entry name" value="post-AAA+ oligomerization domain-like"/>
    <property type="match status" value="1"/>
</dbReference>
<keyword evidence="3 11" id="KW-0548">Nucleotidyltransferase</keyword>
<dbReference type="Gene3D" id="1.20.272.10">
    <property type="match status" value="1"/>
</dbReference>
<dbReference type="GO" id="GO:0003677">
    <property type="term" value="F:DNA binding"/>
    <property type="evidence" value="ECO:0007669"/>
    <property type="project" value="InterPro"/>
</dbReference>
<evidence type="ECO:0000256" key="5">
    <source>
        <dbReference type="ARBA" id="ARBA00022723"/>
    </source>
</evidence>
<dbReference type="Gene3D" id="3.40.50.300">
    <property type="entry name" value="P-loop containing nucleotide triphosphate hydrolases"/>
    <property type="match status" value="1"/>
</dbReference>
<dbReference type="Pfam" id="PF13177">
    <property type="entry name" value="DNA_pol3_delta2"/>
    <property type="match status" value="1"/>
</dbReference>
<comment type="catalytic activity">
    <reaction evidence="10 11">
        <text>DNA(n) + a 2'-deoxyribonucleoside 5'-triphosphate = DNA(n+1) + diphosphate</text>
        <dbReference type="Rhea" id="RHEA:22508"/>
        <dbReference type="Rhea" id="RHEA-COMP:17339"/>
        <dbReference type="Rhea" id="RHEA-COMP:17340"/>
        <dbReference type="ChEBI" id="CHEBI:33019"/>
        <dbReference type="ChEBI" id="CHEBI:61560"/>
        <dbReference type="ChEBI" id="CHEBI:173112"/>
        <dbReference type="EC" id="2.7.7.7"/>
    </reaction>
</comment>
<dbReference type="GO" id="GO:0006261">
    <property type="term" value="P:DNA-templated DNA replication"/>
    <property type="evidence" value="ECO:0007669"/>
    <property type="project" value="TreeGrafter"/>
</dbReference>
<dbReference type="CDD" id="cd18137">
    <property type="entry name" value="HLD_clamp_pol_III_gamma_tau"/>
    <property type="match status" value="1"/>
</dbReference>
<feature type="region of interest" description="Disordered" evidence="12">
    <location>
        <begin position="383"/>
        <end position="429"/>
    </location>
</feature>
<evidence type="ECO:0000256" key="8">
    <source>
        <dbReference type="ARBA" id="ARBA00022840"/>
    </source>
</evidence>
<comment type="similarity">
    <text evidence="1 11">Belongs to the DnaX/STICHEL family.</text>
</comment>
<reference evidence="14 15" key="1">
    <citation type="submission" date="2016-10" db="EMBL/GenBank/DDBJ databases">
        <authorList>
            <person name="de Groot N.N."/>
        </authorList>
    </citation>
    <scope>NUCLEOTIDE SEQUENCE [LARGE SCALE GENOMIC DNA]</scope>
    <source>
        <strain evidence="14 15">DSM 19548</strain>
    </source>
</reference>
<evidence type="ECO:0000256" key="10">
    <source>
        <dbReference type="ARBA" id="ARBA00049244"/>
    </source>
</evidence>
<dbReference type="SMART" id="SM00382">
    <property type="entry name" value="AAA"/>
    <property type="match status" value="1"/>
</dbReference>
<dbReference type="GO" id="GO:0003887">
    <property type="term" value="F:DNA-directed DNA polymerase activity"/>
    <property type="evidence" value="ECO:0007669"/>
    <property type="project" value="UniProtKB-KW"/>
</dbReference>
<evidence type="ECO:0000256" key="2">
    <source>
        <dbReference type="ARBA" id="ARBA00022679"/>
    </source>
</evidence>
<dbReference type="Pfam" id="PF12169">
    <property type="entry name" value="DNA_pol3_gamma3"/>
    <property type="match status" value="1"/>
</dbReference>
<dbReference type="Pfam" id="PF12362">
    <property type="entry name" value="DUF3646"/>
    <property type="match status" value="1"/>
</dbReference>
<dbReference type="GO" id="GO:0005524">
    <property type="term" value="F:ATP binding"/>
    <property type="evidence" value="ECO:0007669"/>
    <property type="project" value="UniProtKB-KW"/>
</dbReference>
<dbReference type="FunFam" id="1.10.8.60:FF:000013">
    <property type="entry name" value="DNA polymerase III subunit gamma/tau"/>
    <property type="match status" value="1"/>
</dbReference>